<comment type="caution">
    <text evidence="3">The sequence shown here is derived from an EMBL/GenBank/DDBJ whole genome shotgun (WGS) entry which is preliminary data.</text>
</comment>
<evidence type="ECO:0000313" key="4">
    <source>
        <dbReference type="Proteomes" id="UP000823388"/>
    </source>
</evidence>
<feature type="compositionally biased region" description="Gly residues" evidence="1">
    <location>
        <begin position="148"/>
        <end position="157"/>
    </location>
</feature>
<sequence>MLYSIFPSSLLSLSLPLCHLLPRAPPPLLSPISPAHGGAPSPTASLHPRLFPLPLPGASAPAGRSDGEDATMAVEAVEAGERQALVPSRVTRPRRVSRSCTPAGSARANAAARRGALGPSSPGWRASGPTSPGRRASGPTSPGPPSPAGGGGAGPRGCGWPSGRAGRAGAGKAAAGGPSACASAPPPPSPGAAPLLSAGACYCSIESHRSSGGRDGDSGAAPAMALKRGTGKAAAGSGSSATIRRRPLPAARAPPLLPPVRRGAAPPLLPLLSSPLSVMAAAP</sequence>
<accession>A0A8T0MQV4</accession>
<feature type="compositionally biased region" description="Low complexity" evidence="1">
    <location>
        <begin position="131"/>
        <end position="140"/>
    </location>
</feature>
<keyword evidence="4" id="KW-1185">Reference proteome</keyword>
<protein>
    <submittedName>
        <fullName evidence="3">Uncharacterized protein</fullName>
    </submittedName>
</protein>
<feature type="compositionally biased region" description="Low complexity" evidence="1">
    <location>
        <begin position="98"/>
        <end position="118"/>
    </location>
</feature>
<feature type="region of interest" description="Disordered" evidence="1">
    <location>
        <begin position="206"/>
        <end position="260"/>
    </location>
</feature>
<dbReference type="Proteomes" id="UP000823388">
    <property type="component" value="Chromosome 9N"/>
</dbReference>
<gene>
    <name evidence="3" type="ORF">PVAP13_9NG358742</name>
</gene>
<evidence type="ECO:0000256" key="1">
    <source>
        <dbReference type="SAM" id="MobiDB-lite"/>
    </source>
</evidence>
<feature type="compositionally biased region" description="Low complexity" evidence="1">
    <location>
        <begin position="158"/>
        <end position="183"/>
    </location>
</feature>
<feature type="compositionally biased region" description="Basic and acidic residues" evidence="1">
    <location>
        <begin position="206"/>
        <end position="217"/>
    </location>
</feature>
<evidence type="ECO:0000256" key="2">
    <source>
        <dbReference type="SAM" id="SignalP"/>
    </source>
</evidence>
<feature type="region of interest" description="Disordered" evidence="1">
    <location>
        <begin position="84"/>
        <end position="190"/>
    </location>
</feature>
<dbReference type="AlphaFoldDB" id="A0A8T0MQV4"/>
<feature type="chain" id="PRO_5035774732" evidence="2">
    <location>
        <begin position="21"/>
        <end position="283"/>
    </location>
</feature>
<keyword evidence="2" id="KW-0732">Signal</keyword>
<feature type="compositionally biased region" description="Low complexity" evidence="1">
    <location>
        <begin position="227"/>
        <end position="260"/>
    </location>
</feature>
<feature type="region of interest" description="Disordered" evidence="1">
    <location>
        <begin position="32"/>
        <end position="70"/>
    </location>
</feature>
<dbReference type="EMBL" id="CM029054">
    <property type="protein sequence ID" value="KAG2538873.1"/>
    <property type="molecule type" value="Genomic_DNA"/>
</dbReference>
<organism evidence="3 4">
    <name type="scientific">Panicum virgatum</name>
    <name type="common">Blackwell switchgrass</name>
    <dbReference type="NCBI Taxonomy" id="38727"/>
    <lineage>
        <taxon>Eukaryota</taxon>
        <taxon>Viridiplantae</taxon>
        <taxon>Streptophyta</taxon>
        <taxon>Embryophyta</taxon>
        <taxon>Tracheophyta</taxon>
        <taxon>Spermatophyta</taxon>
        <taxon>Magnoliopsida</taxon>
        <taxon>Liliopsida</taxon>
        <taxon>Poales</taxon>
        <taxon>Poaceae</taxon>
        <taxon>PACMAD clade</taxon>
        <taxon>Panicoideae</taxon>
        <taxon>Panicodae</taxon>
        <taxon>Paniceae</taxon>
        <taxon>Panicinae</taxon>
        <taxon>Panicum</taxon>
        <taxon>Panicum sect. Hiantes</taxon>
    </lineage>
</organism>
<feature type="signal peptide" evidence="2">
    <location>
        <begin position="1"/>
        <end position="20"/>
    </location>
</feature>
<proteinExistence type="predicted"/>
<evidence type="ECO:0000313" key="3">
    <source>
        <dbReference type="EMBL" id="KAG2538873.1"/>
    </source>
</evidence>
<reference evidence="3" key="1">
    <citation type="submission" date="2020-05" db="EMBL/GenBank/DDBJ databases">
        <title>WGS assembly of Panicum virgatum.</title>
        <authorList>
            <person name="Lovell J.T."/>
            <person name="Jenkins J."/>
            <person name="Shu S."/>
            <person name="Juenger T.E."/>
            <person name="Schmutz J."/>
        </authorList>
    </citation>
    <scope>NUCLEOTIDE SEQUENCE</scope>
    <source>
        <strain evidence="3">AP13</strain>
    </source>
</reference>
<name>A0A8T0MQV4_PANVG</name>